<evidence type="ECO:0000313" key="4">
    <source>
        <dbReference type="Proteomes" id="UP001472866"/>
    </source>
</evidence>
<sequence length="369" mass="40997">MQWRRSATWLAPCLVAVLAAVSLSGLGYSPRHAGKRHLDVLKKTEVDLSAALEAAGWADGPLSPMVSGSNDGDDEFPPALAPAPATLIPKVIHFTWKHSDLDELPEHFLAFQNKWRKLNPNWLVVVWSDEDMVNIVSRYYPDWSRRMASRMLAPVIKADVFRLMLMETFGGVYADMDMEPVKPLDELLERLGQPACVLGREPREHAVVLEGGRELLCNAMIASSPGHPLWTEVLRQIYLKMTTGWGRYDPNPDPVSLSGPRRLTEVVEDNPSLAKDCALLPPEAFYPYPDNSAKLEEKCLRLLAERAGAEEVEACARVLHLLRQEVKMAGGGGEGELGHPVGTYAVHHWTHTWIPRHKGKFESHTVGGG</sequence>
<dbReference type="GO" id="GO:0016020">
    <property type="term" value="C:membrane"/>
    <property type="evidence" value="ECO:0007669"/>
    <property type="project" value="GOC"/>
</dbReference>
<proteinExistence type="predicted"/>
<dbReference type="Pfam" id="PF04488">
    <property type="entry name" value="Gly_transf_sug"/>
    <property type="match status" value="1"/>
</dbReference>
<organism evidence="3 4">
    <name type="scientific">Chloropicon roscoffensis</name>
    <dbReference type="NCBI Taxonomy" id="1461544"/>
    <lineage>
        <taxon>Eukaryota</taxon>
        <taxon>Viridiplantae</taxon>
        <taxon>Chlorophyta</taxon>
        <taxon>Chloropicophyceae</taxon>
        <taxon>Chloropicales</taxon>
        <taxon>Chloropicaceae</taxon>
        <taxon>Chloropicon</taxon>
    </lineage>
</organism>
<evidence type="ECO:0000256" key="2">
    <source>
        <dbReference type="SAM" id="SignalP"/>
    </source>
</evidence>
<dbReference type="SUPFAM" id="SSF53448">
    <property type="entry name" value="Nucleotide-diphospho-sugar transferases"/>
    <property type="match status" value="1"/>
</dbReference>
<feature type="chain" id="PRO_5043410753" evidence="2">
    <location>
        <begin position="20"/>
        <end position="369"/>
    </location>
</feature>
<accession>A0AAX4PNM0</accession>
<dbReference type="Proteomes" id="UP001472866">
    <property type="component" value="Chromosome 18"/>
</dbReference>
<dbReference type="Gene3D" id="3.90.550.20">
    <property type="match status" value="1"/>
</dbReference>
<protein>
    <submittedName>
        <fullName evidence="3">Glycosyltransferase</fullName>
    </submittedName>
</protein>
<name>A0AAX4PNM0_9CHLO</name>
<reference evidence="3 4" key="1">
    <citation type="submission" date="2024-03" db="EMBL/GenBank/DDBJ databases">
        <title>Complete genome sequence of the green alga Chloropicon roscoffensis RCC1871.</title>
        <authorList>
            <person name="Lemieux C."/>
            <person name="Pombert J.-F."/>
            <person name="Otis C."/>
            <person name="Turmel M."/>
        </authorList>
    </citation>
    <scope>NUCLEOTIDE SEQUENCE [LARGE SCALE GENOMIC DNA]</scope>
    <source>
        <strain evidence="3 4">RCC1871</strain>
    </source>
</reference>
<dbReference type="PANTHER" id="PTHR32385">
    <property type="entry name" value="MANNOSYL PHOSPHORYLINOSITOL CERAMIDE SYNTHASE"/>
    <property type="match status" value="1"/>
</dbReference>
<gene>
    <name evidence="3" type="ORF">HKI87_18g87160</name>
</gene>
<dbReference type="AlphaFoldDB" id="A0AAX4PNM0"/>
<dbReference type="GO" id="GO:0000030">
    <property type="term" value="F:mannosyltransferase activity"/>
    <property type="evidence" value="ECO:0007669"/>
    <property type="project" value="TreeGrafter"/>
</dbReference>
<evidence type="ECO:0000313" key="3">
    <source>
        <dbReference type="EMBL" id="WZN67144.1"/>
    </source>
</evidence>
<dbReference type="EMBL" id="CP151518">
    <property type="protein sequence ID" value="WZN67144.1"/>
    <property type="molecule type" value="Genomic_DNA"/>
</dbReference>
<keyword evidence="1" id="KW-0808">Transferase</keyword>
<dbReference type="InterPro" id="IPR029044">
    <property type="entry name" value="Nucleotide-diphossugar_trans"/>
</dbReference>
<keyword evidence="2" id="KW-0732">Signal</keyword>
<feature type="signal peptide" evidence="2">
    <location>
        <begin position="1"/>
        <end position="19"/>
    </location>
</feature>
<dbReference type="InterPro" id="IPR007577">
    <property type="entry name" value="GlycoTrfase_DXD_sugar-bd_CS"/>
</dbReference>
<dbReference type="GO" id="GO:0051999">
    <property type="term" value="P:mannosyl-inositol phosphorylceramide biosynthetic process"/>
    <property type="evidence" value="ECO:0007669"/>
    <property type="project" value="TreeGrafter"/>
</dbReference>
<evidence type="ECO:0000256" key="1">
    <source>
        <dbReference type="ARBA" id="ARBA00022679"/>
    </source>
</evidence>
<dbReference type="InterPro" id="IPR051706">
    <property type="entry name" value="Glycosyltransferase_domain"/>
</dbReference>
<keyword evidence="4" id="KW-1185">Reference proteome</keyword>
<dbReference type="PANTHER" id="PTHR32385:SF23">
    <property type="entry name" value="NUCLEOTIDE-DIPHOSPHO-SUGAR TRANSFERASE"/>
    <property type="match status" value="1"/>
</dbReference>